<gene>
    <name evidence="1" type="ORF">UR96_C0005G0036</name>
</gene>
<accession>A0A0G0GME8</accession>
<protein>
    <submittedName>
        <fullName evidence="1">Uncharacterized protein</fullName>
    </submittedName>
</protein>
<dbReference type="Proteomes" id="UP000034140">
    <property type="component" value="Unassembled WGS sequence"/>
</dbReference>
<organism evidence="1 2">
    <name type="scientific">candidate division WS6 bacterium GW2011_GWC1_36_11</name>
    <dbReference type="NCBI Taxonomy" id="1619090"/>
    <lineage>
        <taxon>Bacteria</taxon>
        <taxon>Candidatus Dojkabacteria</taxon>
    </lineage>
</organism>
<comment type="caution">
    <text evidence="1">The sequence shown here is derived from an EMBL/GenBank/DDBJ whole genome shotgun (WGS) entry which is preliminary data.</text>
</comment>
<proteinExistence type="predicted"/>
<reference evidence="1 2" key="1">
    <citation type="journal article" date="2015" name="Nature">
        <title>rRNA introns, odd ribosomes, and small enigmatic genomes across a large radiation of phyla.</title>
        <authorList>
            <person name="Brown C.T."/>
            <person name="Hug L.A."/>
            <person name="Thomas B.C."/>
            <person name="Sharon I."/>
            <person name="Castelle C.J."/>
            <person name="Singh A."/>
            <person name="Wilkins M.J."/>
            <person name="Williams K.H."/>
            <person name="Banfield J.F."/>
        </authorList>
    </citation>
    <scope>NUCLEOTIDE SEQUENCE [LARGE SCALE GENOMIC DNA]</scope>
</reference>
<sequence length="166" mass="18478">MDKENSLCLEQIQLTTLSEIVKNRPQSSFIMIEPESEYEGRADGILYDRSLLEKYLVECSREYPIDPMGSLVLSAGVFKSRSINGGEIREDLILNCSSVEANWKLSLKLLNGLGSGAVAFFNGDIKNQNEPDEIMVTPAVAELFLRIIDILLLEVKKTSSGTYRVA</sequence>
<name>A0A0G0GME8_9BACT</name>
<evidence type="ECO:0000313" key="1">
    <source>
        <dbReference type="EMBL" id="KKP92797.1"/>
    </source>
</evidence>
<evidence type="ECO:0000313" key="2">
    <source>
        <dbReference type="Proteomes" id="UP000034140"/>
    </source>
</evidence>
<dbReference type="AlphaFoldDB" id="A0A0G0GME8"/>
<dbReference type="EMBL" id="LBRE01000005">
    <property type="protein sequence ID" value="KKP92797.1"/>
    <property type="molecule type" value="Genomic_DNA"/>
</dbReference>